<name>A0A3D2X715_9FIRM</name>
<keyword evidence="2" id="KW-0963">Cytoplasm</keyword>
<dbReference type="PANTHER" id="PTHR37825">
    <property type="entry name" value="TRNA(MET) CYTIDINE ACETATE LIGASE"/>
    <property type="match status" value="1"/>
</dbReference>
<protein>
    <recommendedName>
        <fullName evidence="2">tRNA(Met) cytidine acetate ligase</fullName>
        <ecNumber evidence="2">6.3.4.-</ecNumber>
    </recommendedName>
</protein>
<reference evidence="3 4" key="1">
    <citation type="journal article" date="2018" name="Nat. Biotechnol.">
        <title>A standardized bacterial taxonomy based on genome phylogeny substantially revises the tree of life.</title>
        <authorList>
            <person name="Parks D.H."/>
            <person name="Chuvochina M."/>
            <person name="Waite D.W."/>
            <person name="Rinke C."/>
            <person name="Skarshewski A."/>
            <person name="Chaumeil P.A."/>
            <person name="Hugenholtz P."/>
        </authorList>
    </citation>
    <scope>NUCLEOTIDE SEQUENCE [LARGE SCALE GENOMIC DNA]</scope>
    <source>
        <strain evidence="3">UBA11728</strain>
    </source>
</reference>
<comment type="similarity">
    <text evidence="2">Belongs to the TmcAL family.</text>
</comment>
<gene>
    <name evidence="2" type="primary">tmcAL</name>
    <name evidence="3" type="ORF">DHW61_10265</name>
</gene>
<dbReference type="SUPFAM" id="SSF52374">
    <property type="entry name" value="Nucleotidylyl transferase"/>
    <property type="match status" value="1"/>
</dbReference>
<feature type="binding site" evidence="2">
    <location>
        <position position="201"/>
    </location>
    <ligand>
        <name>ATP</name>
        <dbReference type="ChEBI" id="CHEBI:30616"/>
    </ligand>
</feature>
<dbReference type="GO" id="GO:0016740">
    <property type="term" value="F:transferase activity"/>
    <property type="evidence" value="ECO:0007669"/>
    <property type="project" value="UniProtKB-KW"/>
</dbReference>
<evidence type="ECO:0000313" key="3">
    <source>
        <dbReference type="EMBL" id="HCL02776.1"/>
    </source>
</evidence>
<dbReference type="Gene3D" id="3.40.50.620">
    <property type="entry name" value="HUPs"/>
    <property type="match status" value="1"/>
</dbReference>
<dbReference type="InterPro" id="IPR014729">
    <property type="entry name" value="Rossmann-like_a/b/a_fold"/>
</dbReference>
<comment type="catalytic activity">
    <reaction evidence="2">
        <text>cytidine(34) in elongator tRNA(Met) + acetate + ATP = N(4)-acetylcytidine(34) in elongator tRNA(Met) + AMP + diphosphate</text>
        <dbReference type="Rhea" id="RHEA:58144"/>
        <dbReference type="Rhea" id="RHEA-COMP:10693"/>
        <dbReference type="Rhea" id="RHEA-COMP:10694"/>
        <dbReference type="ChEBI" id="CHEBI:30089"/>
        <dbReference type="ChEBI" id="CHEBI:30616"/>
        <dbReference type="ChEBI" id="CHEBI:33019"/>
        <dbReference type="ChEBI" id="CHEBI:74900"/>
        <dbReference type="ChEBI" id="CHEBI:82748"/>
        <dbReference type="ChEBI" id="CHEBI:456215"/>
    </reaction>
</comment>
<keyword evidence="2" id="KW-0547">Nucleotide-binding</keyword>
<feature type="binding site" evidence="2">
    <location>
        <position position="176"/>
    </location>
    <ligand>
        <name>ATP</name>
        <dbReference type="ChEBI" id="CHEBI:30616"/>
    </ligand>
</feature>
<keyword evidence="2" id="KW-0436">Ligase</keyword>
<dbReference type="GO" id="GO:0000049">
    <property type="term" value="F:tRNA binding"/>
    <property type="evidence" value="ECO:0007669"/>
    <property type="project" value="UniProtKB-KW"/>
</dbReference>
<keyword evidence="2" id="KW-0820">tRNA-binding</keyword>
<dbReference type="NCBIfam" id="NF010191">
    <property type="entry name" value="PRK13670.1"/>
    <property type="match status" value="1"/>
</dbReference>
<keyword evidence="3" id="KW-0808">Transferase</keyword>
<comment type="caution">
    <text evidence="3">The sequence shown here is derived from an EMBL/GenBank/DDBJ whole genome shotgun (WGS) entry which is preliminary data.</text>
</comment>
<dbReference type="GO" id="GO:0005524">
    <property type="term" value="F:ATP binding"/>
    <property type="evidence" value="ECO:0007669"/>
    <property type="project" value="UniProtKB-KW"/>
</dbReference>
<dbReference type="HAMAP" id="MF_01539">
    <property type="entry name" value="TmcAL"/>
    <property type="match status" value="1"/>
</dbReference>
<dbReference type="Pfam" id="PF05636">
    <property type="entry name" value="HIGH_NTase1"/>
    <property type="match status" value="1"/>
</dbReference>
<dbReference type="Proteomes" id="UP000262969">
    <property type="component" value="Unassembled WGS sequence"/>
</dbReference>
<dbReference type="GO" id="GO:0006400">
    <property type="term" value="P:tRNA modification"/>
    <property type="evidence" value="ECO:0007669"/>
    <property type="project" value="UniProtKB-UniRule"/>
</dbReference>
<accession>A0A3D2X715</accession>
<comment type="function">
    <text evidence="2">Catalyzes the formation of N(4)-acetylcytidine (ac(4)C) at the wobble position of elongator tRNA(Met), using acetate and ATP as substrates. First activates an acetate ion to form acetyladenylate (Ac-AMP) and then transfers the acetyl group to tRNA to form ac(4)C34.</text>
</comment>
<dbReference type="PANTHER" id="PTHR37825:SF1">
    <property type="entry name" value="TRNA(MET) CYTIDINE ACETATE LIGASE"/>
    <property type="match status" value="1"/>
</dbReference>
<dbReference type="GO" id="GO:0005737">
    <property type="term" value="C:cytoplasm"/>
    <property type="evidence" value="ECO:0007669"/>
    <property type="project" value="UniProtKB-SubCell"/>
</dbReference>
<organism evidence="3 4">
    <name type="scientific">Lachnoclostridium phytofermentans</name>
    <dbReference type="NCBI Taxonomy" id="66219"/>
    <lineage>
        <taxon>Bacteria</taxon>
        <taxon>Bacillati</taxon>
        <taxon>Bacillota</taxon>
        <taxon>Clostridia</taxon>
        <taxon>Lachnospirales</taxon>
        <taxon>Lachnospiraceae</taxon>
    </lineage>
</organism>
<dbReference type="EC" id="6.3.4.-" evidence="2"/>
<comment type="subcellular location">
    <subcellularLocation>
        <location evidence="2">Cytoplasm</location>
    </subcellularLocation>
</comment>
<feature type="binding site" evidence="2">
    <location>
        <begin position="11"/>
        <end position="24"/>
    </location>
    <ligand>
        <name>ATP</name>
        <dbReference type="ChEBI" id="CHEBI:30616"/>
    </ligand>
</feature>
<dbReference type="InterPro" id="IPR008513">
    <property type="entry name" value="tRNA(Met)_cyd_acetate_ligase"/>
</dbReference>
<feature type="binding site" evidence="2">
    <location>
        <position position="106"/>
    </location>
    <ligand>
        <name>ATP</name>
        <dbReference type="ChEBI" id="CHEBI:30616"/>
    </ligand>
</feature>
<dbReference type="EMBL" id="DPVV01000339">
    <property type="protein sequence ID" value="HCL02776.1"/>
    <property type="molecule type" value="Genomic_DNA"/>
</dbReference>
<dbReference type="AlphaFoldDB" id="A0A3D2X715"/>
<sequence>MVIQMKTVGIIAEYNPFHQGHLYQLEQAKLLTGSTQVVVVMSGNFVQRGIPAIIDKYARTKMALTHGADLVIELPVCYATASAEAFAYAGISILDRLGFVDYICFGSECGDMKLLEHLAEILVEEPTSYQQELRKELKSGLTFPKARTKALINYMKENESLGYDQTSLEILLNSPNNILGIEYMKAIQKRKSNLRAVTIKRQGAGYHDSNVSLPNASATAIRSVLTKDDLFSLPKDLPLETVTILKQEYQKTYPIFRNDFTSLLYYKLSMIKEEDLTLYADVTPELANRIKNNLTYAKTYDDFCLSLKTKELTLTRINRGLLHILLSIPKTQHIEASYGRILGFRTDATKLLRTATKENRIPLIVKTANAKQLLNQEEYELFEQDVRATHLYNQMIFQKFHANFSDEYTHGPVILKE</sequence>
<evidence type="ECO:0000313" key="4">
    <source>
        <dbReference type="Proteomes" id="UP000262969"/>
    </source>
</evidence>
<evidence type="ECO:0000256" key="2">
    <source>
        <dbReference type="HAMAP-Rule" id="MF_01539"/>
    </source>
</evidence>
<comment type="caution">
    <text evidence="2">Lacks conserved residue(s) required for the propagation of feature annotation.</text>
</comment>
<dbReference type="GO" id="GO:0016879">
    <property type="term" value="F:ligase activity, forming carbon-nitrogen bonds"/>
    <property type="evidence" value="ECO:0007669"/>
    <property type="project" value="UniProtKB-UniRule"/>
</dbReference>
<keyword evidence="2" id="KW-0694">RNA-binding</keyword>
<evidence type="ECO:0000256" key="1">
    <source>
        <dbReference type="ARBA" id="ARBA00022694"/>
    </source>
</evidence>
<keyword evidence="2" id="KW-0067">ATP-binding</keyword>
<proteinExistence type="inferred from homology"/>
<keyword evidence="1 2" id="KW-0819">tRNA processing</keyword>